<protein>
    <submittedName>
        <fullName evidence="1">Uncharacterized protein</fullName>
    </submittedName>
</protein>
<dbReference type="EMBL" id="VSSQ01111757">
    <property type="protein sequence ID" value="MPN48960.1"/>
    <property type="molecule type" value="Genomic_DNA"/>
</dbReference>
<evidence type="ECO:0000313" key="1">
    <source>
        <dbReference type="EMBL" id="MPN48960.1"/>
    </source>
</evidence>
<reference evidence="1" key="1">
    <citation type="submission" date="2019-08" db="EMBL/GenBank/DDBJ databases">
        <authorList>
            <person name="Kucharzyk K."/>
            <person name="Murdoch R.W."/>
            <person name="Higgins S."/>
            <person name="Loffler F."/>
        </authorList>
    </citation>
    <scope>NUCLEOTIDE SEQUENCE</scope>
</reference>
<gene>
    <name evidence="1" type="ORF">SDC9_196573</name>
</gene>
<dbReference type="AlphaFoldDB" id="A0A645ICV0"/>
<proteinExistence type="predicted"/>
<sequence length="32" mass="3516">MNREQAMACVNMTVETIASAQSALNQFARNKS</sequence>
<accession>A0A645ICV0</accession>
<comment type="caution">
    <text evidence="1">The sequence shown here is derived from an EMBL/GenBank/DDBJ whole genome shotgun (WGS) entry which is preliminary data.</text>
</comment>
<name>A0A645ICV0_9ZZZZ</name>
<organism evidence="1">
    <name type="scientific">bioreactor metagenome</name>
    <dbReference type="NCBI Taxonomy" id="1076179"/>
    <lineage>
        <taxon>unclassified sequences</taxon>
        <taxon>metagenomes</taxon>
        <taxon>ecological metagenomes</taxon>
    </lineage>
</organism>